<dbReference type="RefSeq" id="WP_164674698.1">
    <property type="nucleotide sequence ID" value="NZ_CP030104.1"/>
</dbReference>
<protein>
    <submittedName>
        <fullName evidence="2">Uncharacterized protein</fullName>
    </submittedName>
</protein>
<keyword evidence="1" id="KW-0812">Transmembrane</keyword>
<organism evidence="2 3">
    <name type="scientific">Flagellimonas maritima</name>
    <dbReference type="NCBI Taxonomy" id="1383885"/>
    <lineage>
        <taxon>Bacteria</taxon>
        <taxon>Pseudomonadati</taxon>
        <taxon>Bacteroidota</taxon>
        <taxon>Flavobacteriia</taxon>
        <taxon>Flavobacteriales</taxon>
        <taxon>Flavobacteriaceae</taxon>
        <taxon>Flagellimonas</taxon>
    </lineage>
</organism>
<keyword evidence="1" id="KW-0472">Membrane</keyword>
<sequence length="54" mass="6202">MKQGEENTKFVKNEEEPTRKYIFQNNTKTKTAFYFILAALILLIIAVAITGFGF</sequence>
<gene>
    <name evidence="2" type="ORF">HME9304_00176</name>
</gene>
<evidence type="ECO:0000313" key="2">
    <source>
        <dbReference type="EMBL" id="AWX43189.1"/>
    </source>
</evidence>
<dbReference type="KEGG" id="spon:HME9304_00176"/>
<name>A0A2Z4LN23_9FLAO</name>
<accession>A0A2Z4LN23</accession>
<keyword evidence="1" id="KW-1133">Transmembrane helix</keyword>
<proteinExistence type="predicted"/>
<dbReference type="EMBL" id="CP030104">
    <property type="protein sequence ID" value="AWX43189.1"/>
    <property type="molecule type" value="Genomic_DNA"/>
</dbReference>
<dbReference type="Proteomes" id="UP000248536">
    <property type="component" value="Chromosome"/>
</dbReference>
<dbReference type="AlphaFoldDB" id="A0A2Z4LN23"/>
<evidence type="ECO:0000313" key="3">
    <source>
        <dbReference type="Proteomes" id="UP000248536"/>
    </source>
</evidence>
<keyword evidence="3" id="KW-1185">Reference proteome</keyword>
<reference evidence="2 3" key="1">
    <citation type="submission" date="2018-06" db="EMBL/GenBank/DDBJ databases">
        <title>Spongiibacterium sp. HME9304 Genome sequencing and assembly.</title>
        <authorList>
            <person name="Kang H."/>
            <person name="Kim H."/>
            <person name="Joh K."/>
        </authorList>
    </citation>
    <scope>NUCLEOTIDE SEQUENCE [LARGE SCALE GENOMIC DNA]</scope>
    <source>
        <strain evidence="2 3">HME9304</strain>
    </source>
</reference>
<feature type="transmembrane region" description="Helical" evidence="1">
    <location>
        <begin position="32"/>
        <end position="52"/>
    </location>
</feature>
<evidence type="ECO:0000256" key="1">
    <source>
        <dbReference type="SAM" id="Phobius"/>
    </source>
</evidence>